<keyword evidence="2" id="KW-0472">Membrane</keyword>
<dbReference type="EMBL" id="JAGGDJ010000006">
    <property type="protein sequence ID" value="MBO7744919.1"/>
    <property type="molecule type" value="Genomic_DNA"/>
</dbReference>
<feature type="domain" description="Glycosyltransferase subfamily 4-like N-terminal" evidence="3">
    <location>
        <begin position="75"/>
        <end position="147"/>
    </location>
</feature>
<evidence type="ECO:0000313" key="4">
    <source>
        <dbReference type="EMBL" id="MBO7744919.1"/>
    </source>
</evidence>
<protein>
    <submittedName>
        <fullName evidence="4">Glycosyltransferase family 4 protein</fullName>
    </submittedName>
</protein>
<feature type="transmembrane region" description="Helical" evidence="2">
    <location>
        <begin position="62"/>
        <end position="81"/>
    </location>
</feature>
<accession>A0ABS3W9C3</accession>
<proteinExistence type="predicted"/>
<evidence type="ECO:0000256" key="2">
    <source>
        <dbReference type="SAM" id="Phobius"/>
    </source>
</evidence>
<name>A0ABS3W9C3_9BACL</name>
<evidence type="ECO:0000256" key="1">
    <source>
        <dbReference type="ARBA" id="ARBA00022679"/>
    </source>
</evidence>
<keyword evidence="2" id="KW-1133">Transmembrane helix</keyword>
<dbReference type="PANTHER" id="PTHR46401">
    <property type="entry name" value="GLYCOSYLTRANSFERASE WBBK-RELATED"/>
    <property type="match status" value="1"/>
</dbReference>
<reference evidence="4 5" key="1">
    <citation type="submission" date="2021-03" db="EMBL/GenBank/DDBJ databases">
        <title>Paenibacillus artemisicola MWE-103 whole genome sequence.</title>
        <authorList>
            <person name="Ham Y.J."/>
        </authorList>
    </citation>
    <scope>NUCLEOTIDE SEQUENCE [LARGE SCALE GENOMIC DNA]</scope>
    <source>
        <strain evidence="4 5">MWE-103</strain>
    </source>
</reference>
<keyword evidence="5" id="KW-1185">Reference proteome</keyword>
<comment type="caution">
    <text evidence="4">The sequence shown here is derived from an EMBL/GenBank/DDBJ whole genome shotgun (WGS) entry which is preliminary data.</text>
</comment>
<dbReference type="CDD" id="cd03801">
    <property type="entry name" value="GT4_PimA-like"/>
    <property type="match status" value="1"/>
</dbReference>
<dbReference type="SUPFAM" id="SSF53756">
    <property type="entry name" value="UDP-Glycosyltransferase/glycogen phosphorylase"/>
    <property type="match status" value="1"/>
</dbReference>
<dbReference type="Pfam" id="PF13439">
    <property type="entry name" value="Glyco_transf_4"/>
    <property type="match status" value="1"/>
</dbReference>
<dbReference type="InterPro" id="IPR028098">
    <property type="entry name" value="Glyco_trans_4-like_N"/>
</dbReference>
<dbReference type="PANTHER" id="PTHR46401:SF2">
    <property type="entry name" value="GLYCOSYLTRANSFERASE WBBK-RELATED"/>
    <property type="match status" value="1"/>
</dbReference>
<sequence length="347" mass="38998">MGNPTVYMWPKHSPDNKYSELLTRSIERNGLTVEHYDQKAAFKPRRGDIVHMHWPSNSYTASAFPLTMVKSVFFALLLLFYRARGIRLFWTVHNVWPHSGKTRWDRVMRKFILSVCQKGFVLSEAVKTEVAETFGVSPSKLVVTPHGHYVDAYASKGTDIRKRFGIAPDTYLYLFIGRINPYKGVDKLVDAFAALGEANSELLIAGKVDKGYSLDFIDRVNDGRIHVYPQFVDDHELADYLAAANVIVLPYKQISTSGSAILALSYKKPVIAPRLGALGEYVSDGCGILYDPDDPDGLRQALRASMAMDAKETELHIAAKLRELDWGRIAGKMIQVYTGTKRYEVNA</sequence>
<gene>
    <name evidence="4" type="ORF">I8J29_11990</name>
</gene>
<evidence type="ECO:0000259" key="3">
    <source>
        <dbReference type="Pfam" id="PF13439"/>
    </source>
</evidence>
<dbReference type="Proteomes" id="UP000670947">
    <property type="component" value="Unassembled WGS sequence"/>
</dbReference>
<keyword evidence="2" id="KW-0812">Transmembrane</keyword>
<dbReference type="Pfam" id="PF13692">
    <property type="entry name" value="Glyco_trans_1_4"/>
    <property type="match status" value="1"/>
</dbReference>
<dbReference type="RefSeq" id="WP_208847846.1">
    <property type="nucleotide sequence ID" value="NZ_JAGGDJ010000006.1"/>
</dbReference>
<keyword evidence="1" id="KW-0808">Transferase</keyword>
<organism evidence="4 5">
    <name type="scientific">Paenibacillus artemisiicola</name>
    <dbReference type="NCBI Taxonomy" id="1172618"/>
    <lineage>
        <taxon>Bacteria</taxon>
        <taxon>Bacillati</taxon>
        <taxon>Bacillota</taxon>
        <taxon>Bacilli</taxon>
        <taxon>Bacillales</taxon>
        <taxon>Paenibacillaceae</taxon>
        <taxon>Paenibacillus</taxon>
    </lineage>
</organism>
<dbReference type="Gene3D" id="3.40.50.2000">
    <property type="entry name" value="Glycogen Phosphorylase B"/>
    <property type="match status" value="2"/>
</dbReference>
<evidence type="ECO:0000313" key="5">
    <source>
        <dbReference type="Proteomes" id="UP000670947"/>
    </source>
</evidence>